<name>A0ACB1B0C8_MELEN</name>
<proteinExistence type="predicted"/>
<evidence type="ECO:0000313" key="2">
    <source>
        <dbReference type="Proteomes" id="UP001497535"/>
    </source>
</evidence>
<evidence type="ECO:0000313" key="1">
    <source>
        <dbReference type="EMBL" id="CAK5114096.1"/>
    </source>
</evidence>
<accession>A0ACB1B0C8</accession>
<protein>
    <submittedName>
        <fullName evidence="1">Uncharacterized protein</fullName>
    </submittedName>
</protein>
<sequence>MIITLLINLIKCLSFTGTADAPIMIDESTNTEMIVDNVCEEKDLRTSQEMSITAEEIQEVRAFILEQKKKKQAAEARRRRSIEKSSSTLSSVSTSSKAPTAKKSQSKSNKISENVPQNNVDAVIKSVIKRAKSQIPKHSKEEVTKDILDAMMDYDEEEDESDDPDPNDVISLGEDEEEYKRRRIERKFDIFLFKYFLGKQRAEQLVPEGLLKRAQVLKVPRQGIFIHQCNNCRENQKKRQKFLYKAGSPINFTLTFELCAEDLDKNINLGTFYALSWGIT</sequence>
<dbReference type="Proteomes" id="UP001497535">
    <property type="component" value="Unassembled WGS sequence"/>
</dbReference>
<gene>
    <name evidence="1" type="ORF">MENTE1834_LOCUS45285</name>
</gene>
<comment type="caution">
    <text evidence="1">The sequence shown here is derived from an EMBL/GenBank/DDBJ whole genome shotgun (WGS) entry which is preliminary data.</text>
</comment>
<keyword evidence="2" id="KW-1185">Reference proteome</keyword>
<reference evidence="1" key="1">
    <citation type="submission" date="2023-11" db="EMBL/GenBank/DDBJ databases">
        <authorList>
            <person name="Poullet M."/>
        </authorList>
    </citation>
    <scope>NUCLEOTIDE SEQUENCE</scope>
    <source>
        <strain evidence="1">E1834</strain>
    </source>
</reference>
<dbReference type="EMBL" id="CAVMJV010000149">
    <property type="protein sequence ID" value="CAK5114096.1"/>
    <property type="molecule type" value="Genomic_DNA"/>
</dbReference>
<organism evidence="1 2">
    <name type="scientific">Meloidogyne enterolobii</name>
    <name type="common">Root-knot nematode worm</name>
    <name type="synonym">Meloidogyne mayaguensis</name>
    <dbReference type="NCBI Taxonomy" id="390850"/>
    <lineage>
        <taxon>Eukaryota</taxon>
        <taxon>Metazoa</taxon>
        <taxon>Ecdysozoa</taxon>
        <taxon>Nematoda</taxon>
        <taxon>Chromadorea</taxon>
        <taxon>Rhabditida</taxon>
        <taxon>Tylenchina</taxon>
        <taxon>Tylenchomorpha</taxon>
        <taxon>Tylenchoidea</taxon>
        <taxon>Meloidogynidae</taxon>
        <taxon>Meloidogyninae</taxon>
        <taxon>Meloidogyne</taxon>
    </lineage>
</organism>